<dbReference type="AlphaFoldDB" id="A0A2M4CCF4"/>
<organism evidence="1">
    <name type="scientific">Anopheles marajoara</name>
    <dbReference type="NCBI Taxonomy" id="58244"/>
    <lineage>
        <taxon>Eukaryota</taxon>
        <taxon>Metazoa</taxon>
        <taxon>Ecdysozoa</taxon>
        <taxon>Arthropoda</taxon>
        <taxon>Hexapoda</taxon>
        <taxon>Insecta</taxon>
        <taxon>Pterygota</taxon>
        <taxon>Neoptera</taxon>
        <taxon>Endopterygota</taxon>
        <taxon>Diptera</taxon>
        <taxon>Nematocera</taxon>
        <taxon>Culicoidea</taxon>
        <taxon>Culicidae</taxon>
        <taxon>Anophelinae</taxon>
        <taxon>Anopheles</taxon>
    </lineage>
</organism>
<sequence>MPHLSGFVCRFHLLFHAGDTMPSMVPIDCFVLKISMDDQKHTTYHLPTCAWLPPGSIICPNFSHIPWPTTNTCLNPST</sequence>
<protein>
    <submittedName>
        <fullName evidence="1">Putative secreted protein</fullName>
    </submittedName>
</protein>
<reference evidence="1" key="1">
    <citation type="submission" date="2018-01" db="EMBL/GenBank/DDBJ databases">
        <title>An insight into the sialome of Amazonian anophelines.</title>
        <authorList>
            <person name="Ribeiro J.M."/>
            <person name="Scarpassa V."/>
            <person name="Calvo E."/>
        </authorList>
    </citation>
    <scope>NUCLEOTIDE SEQUENCE</scope>
    <source>
        <tissue evidence="1">Salivary glands</tissue>
    </source>
</reference>
<accession>A0A2M4CCF4</accession>
<name>A0A2M4CCF4_9DIPT</name>
<evidence type="ECO:0000313" key="1">
    <source>
        <dbReference type="EMBL" id="MBW62895.1"/>
    </source>
</evidence>
<proteinExistence type="predicted"/>
<dbReference type="EMBL" id="GGFJ01013754">
    <property type="protein sequence ID" value="MBW62895.1"/>
    <property type="molecule type" value="Transcribed_RNA"/>
</dbReference>